<dbReference type="Proteomes" id="UP000176996">
    <property type="component" value="Unassembled WGS sequence"/>
</dbReference>
<reference evidence="1 2" key="1">
    <citation type="journal article" date="2016" name="Nat. Commun.">
        <title>Thousands of microbial genomes shed light on interconnected biogeochemical processes in an aquifer system.</title>
        <authorList>
            <person name="Anantharaman K."/>
            <person name="Brown C.T."/>
            <person name="Hug L.A."/>
            <person name="Sharon I."/>
            <person name="Castelle C.J."/>
            <person name="Probst A.J."/>
            <person name="Thomas B.C."/>
            <person name="Singh A."/>
            <person name="Wilkins M.J."/>
            <person name="Karaoz U."/>
            <person name="Brodie E.L."/>
            <person name="Williams K.H."/>
            <person name="Hubbard S.S."/>
            <person name="Banfield J.F."/>
        </authorList>
    </citation>
    <scope>NUCLEOTIDE SEQUENCE [LARGE SCALE GENOMIC DNA]</scope>
</reference>
<comment type="caution">
    <text evidence="1">The sequence shown here is derived from an EMBL/GenBank/DDBJ whole genome shotgun (WGS) entry which is preliminary data.</text>
</comment>
<evidence type="ECO:0008006" key="3">
    <source>
        <dbReference type="Google" id="ProtNLM"/>
    </source>
</evidence>
<dbReference type="STRING" id="1798471.A3A21_04270"/>
<protein>
    <recommendedName>
        <fullName evidence="3">DUF2283 domain-containing protein</fullName>
    </recommendedName>
</protein>
<name>A0A1F6BWM6_9BACT</name>
<dbReference type="EMBL" id="MFKK01000013">
    <property type="protein sequence ID" value="OGG41331.1"/>
    <property type="molecule type" value="Genomic_DNA"/>
</dbReference>
<dbReference type="Pfam" id="PF10049">
    <property type="entry name" value="DUF2283"/>
    <property type="match status" value="1"/>
</dbReference>
<dbReference type="AlphaFoldDB" id="A0A1F6BWM6"/>
<gene>
    <name evidence="1" type="ORF">A3A21_04270</name>
</gene>
<organism evidence="1 2">
    <name type="scientific">Candidatus Jorgensenbacteria bacterium RIFCSPLOWO2_01_FULL_45_25b</name>
    <dbReference type="NCBI Taxonomy" id="1798471"/>
    <lineage>
        <taxon>Bacteria</taxon>
        <taxon>Candidatus Joergenseniibacteriota</taxon>
    </lineage>
</organism>
<evidence type="ECO:0000313" key="2">
    <source>
        <dbReference type="Proteomes" id="UP000176996"/>
    </source>
</evidence>
<proteinExistence type="predicted"/>
<accession>A0A1F6BWM6</accession>
<sequence>MKQKNPKIQYDKKSKVLSIEVKRAKSVDSDVQGNMVVDYDKKGDVVRVNFYQFSFEDFEENERALKDFSRESVTLVSA</sequence>
<evidence type="ECO:0000313" key="1">
    <source>
        <dbReference type="EMBL" id="OGG41331.1"/>
    </source>
</evidence>
<dbReference type="InterPro" id="IPR019270">
    <property type="entry name" value="DUF2283"/>
</dbReference>